<evidence type="ECO:0000313" key="2">
    <source>
        <dbReference type="Proteomes" id="UP001142489"/>
    </source>
</evidence>
<feature type="non-terminal residue" evidence="1">
    <location>
        <position position="1"/>
    </location>
</feature>
<feature type="non-terminal residue" evidence="1">
    <location>
        <position position="75"/>
    </location>
</feature>
<dbReference type="AlphaFoldDB" id="A0A9Q0Y1K6"/>
<protein>
    <recommendedName>
        <fullName evidence="3">Reverse transcriptase domain-containing protein</fullName>
    </recommendedName>
</protein>
<comment type="caution">
    <text evidence="1">The sequence shown here is derived from an EMBL/GenBank/DDBJ whole genome shotgun (WGS) entry which is preliminary data.</text>
</comment>
<keyword evidence="2" id="KW-1185">Reference proteome</keyword>
<accession>A0A9Q0Y1K6</accession>
<gene>
    <name evidence="1" type="ORF">JRQ81_012672</name>
</gene>
<dbReference type="EMBL" id="JAPFRF010000003">
    <property type="protein sequence ID" value="KAJ7338770.1"/>
    <property type="molecule type" value="Genomic_DNA"/>
</dbReference>
<organism evidence="1 2">
    <name type="scientific">Phrynocephalus forsythii</name>
    <dbReference type="NCBI Taxonomy" id="171643"/>
    <lineage>
        <taxon>Eukaryota</taxon>
        <taxon>Metazoa</taxon>
        <taxon>Chordata</taxon>
        <taxon>Craniata</taxon>
        <taxon>Vertebrata</taxon>
        <taxon>Euteleostomi</taxon>
        <taxon>Lepidosauria</taxon>
        <taxon>Squamata</taxon>
        <taxon>Bifurcata</taxon>
        <taxon>Unidentata</taxon>
        <taxon>Episquamata</taxon>
        <taxon>Toxicofera</taxon>
        <taxon>Iguania</taxon>
        <taxon>Acrodonta</taxon>
        <taxon>Agamidae</taxon>
        <taxon>Agaminae</taxon>
        <taxon>Phrynocephalus</taxon>
    </lineage>
</organism>
<evidence type="ECO:0008006" key="3">
    <source>
        <dbReference type="Google" id="ProtNLM"/>
    </source>
</evidence>
<reference evidence="1" key="1">
    <citation type="journal article" date="2023" name="DNA Res.">
        <title>Chromosome-level genome assembly of Phrynocephalus forsythii using third-generation DNA sequencing and Hi-C analysis.</title>
        <authorList>
            <person name="Qi Y."/>
            <person name="Zhao W."/>
            <person name="Zhao Y."/>
            <person name="Niu C."/>
            <person name="Cao S."/>
            <person name="Zhang Y."/>
        </authorList>
    </citation>
    <scope>NUCLEOTIDE SEQUENCE</scope>
    <source>
        <tissue evidence="1">Muscle</tissue>
    </source>
</reference>
<evidence type="ECO:0000313" key="1">
    <source>
        <dbReference type="EMBL" id="KAJ7338770.1"/>
    </source>
</evidence>
<dbReference type="Proteomes" id="UP001142489">
    <property type="component" value="Unassembled WGS sequence"/>
</dbReference>
<name>A0A9Q0Y1K6_9SAUR</name>
<dbReference type="OrthoDB" id="410381at2759"/>
<sequence>IHDLHNLMPWTPFYTDDVIIASESRADFQCQAQVWSDHLAMFGLCLNVRKMEYLTISPNVQIPQFYNCSQQESEL</sequence>
<proteinExistence type="predicted"/>